<feature type="non-terminal residue" evidence="2">
    <location>
        <position position="1"/>
    </location>
</feature>
<feature type="coiled-coil region" evidence="1">
    <location>
        <begin position="149"/>
        <end position="238"/>
    </location>
</feature>
<dbReference type="OrthoDB" id="1459749at2759"/>
<reference evidence="2" key="1">
    <citation type="submission" date="2018-05" db="EMBL/GenBank/DDBJ databases">
        <title>Draft genome of Mucuna pruriens seed.</title>
        <authorList>
            <person name="Nnadi N.E."/>
            <person name="Vos R."/>
            <person name="Hasami M.H."/>
            <person name="Devisetty U.K."/>
            <person name="Aguiy J.C."/>
        </authorList>
    </citation>
    <scope>NUCLEOTIDE SEQUENCE [LARGE SCALE GENOMIC DNA]</scope>
    <source>
        <strain evidence="2">JCA_2017</strain>
    </source>
</reference>
<feature type="coiled-coil region" evidence="1">
    <location>
        <begin position="74"/>
        <end position="108"/>
    </location>
</feature>
<keyword evidence="1" id="KW-0175">Coiled coil</keyword>
<sequence>MTPFVLYGQEAHKGAHYRKIQHVWSNVVRKRAAWRTRSCGTSPSYRIWLENWVKLILPQELEAQGYEIQETLKVGKLRVTLEQVEAERKDLKRRLETSMEEVHRERQLNDETSKRARVERETRLKVGSCLRAVDKEMCARRVERYQVAIKKEQLEKTLLNIRIREAEQREQVHLLEEELARANLSKECLIDQRRKSVLELVKAPTKAEEDEAQYQETIRELERTLEGWKRRCQDMANSAKEQARVVVTEISFWKDRFIKLSWLANQALRDIPRSLRAVEGMADFVKTPKEISRFLGLCRELYDKIKTMATPP</sequence>
<keyword evidence="3" id="KW-1185">Reference proteome</keyword>
<evidence type="ECO:0000313" key="3">
    <source>
        <dbReference type="Proteomes" id="UP000257109"/>
    </source>
</evidence>
<evidence type="ECO:0000313" key="2">
    <source>
        <dbReference type="EMBL" id="RDX79704.1"/>
    </source>
</evidence>
<proteinExistence type="predicted"/>
<dbReference type="AlphaFoldDB" id="A0A371FN09"/>
<name>A0A371FN09_MUCPR</name>
<comment type="caution">
    <text evidence="2">The sequence shown here is derived from an EMBL/GenBank/DDBJ whole genome shotgun (WGS) entry which is preliminary data.</text>
</comment>
<gene>
    <name evidence="2" type="ORF">CR513_39845</name>
</gene>
<dbReference type="Proteomes" id="UP000257109">
    <property type="component" value="Unassembled WGS sequence"/>
</dbReference>
<accession>A0A371FN09</accession>
<dbReference type="EMBL" id="QJKJ01008458">
    <property type="protein sequence ID" value="RDX79704.1"/>
    <property type="molecule type" value="Genomic_DNA"/>
</dbReference>
<protein>
    <submittedName>
        <fullName evidence="2">Uncharacterized protein</fullName>
    </submittedName>
</protein>
<evidence type="ECO:0000256" key="1">
    <source>
        <dbReference type="SAM" id="Coils"/>
    </source>
</evidence>
<organism evidence="2 3">
    <name type="scientific">Mucuna pruriens</name>
    <name type="common">Velvet bean</name>
    <name type="synonym">Dolichos pruriens</name>
    <dbReference type="NCBI Taxonomy" id="157652"/>
    <lineage>
        <taxon>Eukaryota</taxon>
        <taxon>Viridiplantae</taxon>
        <taxon>Streptophyta</taxon>
        <taxon>Embryophyta</taxon>
        <taxon>Tracheophyta</taxon>
        <taxon>Spermatophyta</taxon>
        <taxon>Magnoliopsida</taxon>
        <taxon>eudicotyledons</taxon>
        <taxon>Gunneridae</taxon>
        <taxon>Pentapetalae</taxon>
        <taxon>rosids</taxon>
        <taxon>fabids</taxon>
        <taxon>Fabales</taxon>
        <taxon>Fabaceae</taxon>
        <taxon>Papilionoideae</taxon>
        <taxon>50 kb inversion clade</taxon>
        <taxon>NPAAA clade</taxon>
        <taxon>indigoferoid/millettioid clade</taxon>
        <taxon>Phaseoleae</taxon>
        <taxon>Mucuna</taxon>
    </lineage>
</organism>